<organism evidence="1 2">
    <name type="scientific">Chryseosolibacter histidini</name>
    <dbReference type="NCBI Taxonomy" id="2782349"/>
    <lineage>
        <taxon>Bacteria</taxon>
        <taxon>Pseudomonadati</taxon>
        <taxon>Bacteroidota</taxon>
        <taxon>Cytophagia</taxon>
        <taxon>Cytophagales</taxon>
        <taxon>Chryseotaleaceae</taxon>
        <taxon>Chryseosolibacter</taxon>
    </lineage>
</organism>
<name>A0AAP2DLG3_9BACT</name>
<dbReference type="SMART" id="SM00028">
    <property type="entry name" value="TPR"/>
    <property type="match status" value="4"/>
</dbReference>
<dbReference type="PANTHER" id="PTHR45588:SF1">
    <property type="entry name" value="WW DOMAIN-CONTAINING PROTEIN"/>
    <property type="match status" value="1"/>
</dbReference>
<dbReference type="Pfam" id="PF13174">
    <property type="entry name" value="TPR_6"/>
    <property type="match status" value="1"/>
</dbReference>
<dbReference type="InterPro" id="IPR011990">
    <property type="entry name" value="TPR-like_helical_dom_sf"/>
</dbReference>
<dbReference type="Gene3D" id="1.25.40.10">
    <property type="entry name" value="Tetratricopeptide repeat domain"/>
    <property type="match status" value="2"/>
</dbReference>
<evidence type="ECO:0000313" key="2">
    <source>
        <dbReference type="Proteomes" id="UP001319200"/>
    </source>
</evidence>
<dbReference type="InterPro" id="IPR019734">
    <property type="entry name" value="TPR_rpt"/>
</dbReference>
<accession>A0AAP2DLG3</accession>
<protein>
    <submittedName>
        <fullName evidence="1">Tetratricopeptide repeat protein</fullName>
    </submittedName>
</protein>
<sequence>MRTLLKYFCFLVLIAMMCDCSGSKNRETLQRELQSIDLMRGEVTLCGSGADEFGKVEFAQSCLEKVRADFNLATALLHSFEYPEAEKVFVKVIDEDPNCLMAYWGVAMSNFHPLWAPPSKEELEKGTRIIGLARSLESKSQKESDYLEAVAVMFTDWDKIDHTTRLQKFENATEKIYQKYPDDKEAAIFYALALRAASSPEDKSFAKQRKAGEILNALFSAEPDHPGIAHYLIHTFDYPELAELALPAARKYASIAAASAHAQHMPSHIFTRLGLWDESIQSNSKMISAAQCYAESSGIKGHWDEELHGIDYIVYAYLQQGRDSIAGDQVAYMSTISEVFPINNKEAYSFAAVPARYALERRSWKEAAALQLRPANFPWDNYPWERSIISFGRALGAVHTRDLNSARAALAELKANHATLLEKGKTYQARQVQVQMLASEAWIQFLQGNKKEAVRLMTEAAEREDATEKDSVTPGEVVPARELLGDLYLEIGEPTKALEAYEADLKTHRRRFNGLYGAGLAASKSGDTKKAITYYQELIETAKLSEGRAELETARSFLRKHM</sequence>
<dbReference type="AlphaFoldDB" id="A0AAP2DLG3"/>
<evidence type="ECO:0000313" key="1">
    <source>
        <dbReference type="EMBL" id="MBT1696104.1"/>
    </source>
</evidence>
<dbReference type="PANTHER" id="PTHR45588">
    <property type="entry name" value="TPR DOMAIN-CONTAINING PROTEIN"/>
    <property type="match status" value="1"/>
</dbReference>
<dbReference type="RefSeq" id="WP_254161088.1">
    <property type="nucleotide sequence ID" value="NZ_JAHESF010000003.1"/>
</dbReference>
<gene>
    <name evidence="1" type="ORF">KK083_04400</name>
</gene>
<comment type="caution">
    <text evidence="1">The sequence shown here is derived from an EMBL/GenBank/DDBJ whole genome shotgun (WGS) entry which is preliminary data.</text>
</comment>
<dbReference type="SUPFAM" id="SSF48452">
    <property type="entry name" value="TPR-like"/>
    <property type="match status" value="1"/>
</dbReference>
<dbReference type="Proteomes" id="UP001319200">
    <property type="component" value="Unassembled WGS sequence"/>
</dbReference>
<keyword evidence="2" id="KW-1185">Reference proteome</keyword>
<proteinExistence type="predicted"/>
<reference evidence="1 2" key="1">
    <citation type="submission" date="2021-05" db="EMBL/GenBank/DDBJ databases">
        <title>A Polyphasic approach of four new species of the genus Ohtaekwangia: Ohtaekwangia histidinii sp. nov., Ohtaekwangia cretensis sp. nov., Ohtaekwangia indiensis sp. nov., Ohtaekwangia reichenbachii sp. nov. from diverse environment.</title>
        <authorList>
            <person name="Octaviana S."/>
        </authorList>
    </citation>
    <scope>NUCLEOTIDE SEQUENCE [LARGE SCALE GENOMIC DNA]</scope>
    <source>
        <strain evidence="1 2">PWU4</strain>
    </source>
</reference>
<dbReference type="EMBL" id="JAHESF010000003">
    <property type="protein sequence ID" value="MBT1696104.1"/>
    <property type="molecule type" value="Genomic_DNA"/>
</dbReference>